<evidence type="ECO:0000313" key="3">
    <source>
        <dbReference type="EMBL" id="CAB9510168.1"/>
    </source>
</evidence>
<feature type="region of interest" description="Disordered" evidence="2">
    <location>
        <begin position="1"/>
        <end position="53"/>
    </location>
</feature>
<feature type="compositionally biased region" description="Low complexity" evidence="2">
    <location>
        <begin position="161"/>
        <end position="188"/>
    </location>
</feature>
<evidence type="ECO:0000313" key="4">
    <source>
        <dbReference type="Proteomes" id="UP001153069"/>
    </source>
</evidence>
<dbReference type="AlphaFoldDB" id="A0A9N8DWA8"/>
<name>A0A9N8DWA8_9STRA</name>
<evidence type="ECO:0000256" key="1">
    <source>
        <dbReference type="SAM" id="Coils"/>
    </source>
</evidence>
<reference evidence="3" key="1">
    <citation type="submission" date="2020-06" db="EMBL/GenBank/DDBJ databases">
        <authorList>
            <consortium name="Plant Systems Biology data submission"/>
        </authorList>
    </citation>
    <scope>NUCLEOTIDE SEQUENCE</scope>
    <source>
        <strain evidence="3">D6</strain>
    </source>
</reference>
<feature type="compositionally biased region" description="Acidic residues" evidence="2">
    <location>
        <begin position="392"/>
        <end position="409"/>
    </location>
</feature>
<feature type="region of interest" description="Disordered" evidence="2">
    <location>
        <begin position="85"/>
        <end position="139"/>
    </location>
</feature>
<feature type="region of interest" description="Disordered" evidence="2">
    <location>
        <begin position="161"/>
        <end position="222"/>
    </location>
</feature>
<protein>
    <submittedName>
        <fullName evidence="3">Uncharacterized protein</fullName>
    </submittedName>
</protein>
<proteinExistence type="predicted"/>
<feature type="region of interest" description="Disordered" evidence="2">
    <location>
        <begin position="387"/>
        <end position="409"/>
    </location>
</feature>
<comment type="caution">
    <text evidence="3">The sequence shown here is derived from an EMBL/GenBank/DDBJ whole genome shotgun (WGS) entry which is preliminary data.</text>
</comment>
<keyword evidence="4" id="KW-1185">Reference proteome</keyword>
<keyword evidence="1" id="KW-0175">Coiled coil</keyword>
<feature type="coiled-coil region" evidence="1">
    <location>
        <begin position="259"/>
        <end position="286"/>
    </location>
</feature>
<feature type="compositionally biased region" description="Acidic residues" evidence="2">
    <location>
        <begin position="346"/>
        <end position="362"/>
    </location>
</feature>
<accession>A0A9N8DWA8</accession>
<gene>
    <name evidence="3" type="ORF">SEMRO_424_G139960.1</name>
</gene>
<evidence type="ECO:0000256" key="2">
    <source>
        <dbReference type="SAM" id="MobiDB-lite"/>
    </source>
</evidence>
<sequence length="409" mass="45479">MNRHSLSFYGPTAAAPHQLQGRKSATPRGRLSPPNPRSLLRGAADPSFEEKQDDIVLPVMKVFASNKLPTRSISLGEVPLNLGGDAVDDDASSVCKQQQRNGTHQRNNPNPQLTLSDDDDEEPCSKKDPASLRNASLRTASTKDTTTLFGSIRSSTSSFTNRFSSLRNSNSSTTPPRLASGSVRSSSNSPPPTKPQQQPERRSSSSSAPVTKNEIRRRRSSRKSVNGLVIEFDLDDESDCILYADCDDYEEDLRPDLTRQDSNESLEELRTRLEALEHERQQLPDHDKIGLGEECMNKKFMEALESSHHSQQQDANSSTSSTPKLMAHLRNSFASQSGMSLLDIPEYADEEEDEEDSVEEAGEPLSLKVQRRSTIRSSIHGLVLEYDWLTSSEDELDEEDDDEAEDDKQ</sequence>
<dbReference type="Proteomes" id="UP001153069">
    <property type="component" value="Unassembled WGS sequence"/>
</dbReference>
<feature type="compositionally biased region" description="Polar residues" evidence="2">
    <location>
        <begin position="94"/>
        <end position="115"/>
    </location>
</feature>
<organism evidence="3 4">
    <name type="scientific">Seminavis robusta</name>
    <dbReference type="NCBI Taxonomy" id="568900"/>
    <lineage>
        <taxon>Eukaryota</taxon>
        <taxon>Sar</taxon>
        <taxon>Stramenopiles</taxon>
        <taxon>Ochrophyta</taxon>
        <taxon>Bacillariophyta</taxon>
        <taxon>Bacillariophyceae</taxon>
        <taxon>Bacillariophycidae</taxon>
        <taxon>Naviculales</taxon>
        <taxon>Naviculaceae</taxon>
        <taxon>Seminavis</taxon>
    </lineage>
</organism>
<dbReference type="EMBL" id="CAICTM010000423">
    <property type="protein sequence ID" value="CAB9510168.1"/>
    <property type="molecule type" value="Genomic_DNA"/>
</dbReference>
<feature type="region of interest" description="Disordered" evidence="2">
    <location>
        <begin position="345"/>
        <end position="371"/>
    </location>
</feature>